<feature type="signal peptide" evidence="2">
    <location>
        <begin position="1"/>
        <end position="25"/>
    </location>
</feature>
<dbReference type="Proteomes" id="UP001497623">
    <property type="component" value="Unassembled WGS sequence"/>
</dbReference>
<evidence type="ECO:0000313" key="3">
    <source>
        <dbReference type="EMBL" id="CAL4103830.1"/>
    </source>
</evidence>
<organism evidence="3 4">
    <name type="scientific">Meganyctiphanes norvegica</name>
    <name type="common">Northern krill</name>
    <name type="synonym">Thysanopoda norvegica</name>
    <dbReference type="NCBI Taxonomy" id="48144"/>
    <lineage>
        <taxon>Eukaryota</taxon>
        <taxon>Metazoa</taxon>
        <taxon>Ecdysozoa</taxon>
        <taxon>Arthropoda</taxon>
        <taxon>Crustacea</taxon>
        <taxon>Multicrustacea</taxon>
        <taxon>Malacostraca</taxon>
        <taxon>Eumalacostraca</taxon>
        <taxon>Eucarida</taxon>
        <taxon>Euphausiacea</taxon>
        <taxon>Euphausiidae</taxon>
        <taxon>Meganyctiphanes</taxon>
    </lineage>
</organism>
<proteinExistence type="predicted"/>
<evidence type="ECO:0000256" key="2">
    <source>
        <dbReference type="SAM" id="SignalP"/>
    </source>
</evidence>
<keyword evidence="1" id="KW-0472">Membrane</keyword>
<comment type="caution">
    <text evidence="3">The sequence shown here is derived from an EMBL/GenBank/DDBJ whole genome shotgun (WGS) entry which is preliminary data.</text>
</comment>
<keyword evidence="4" id="KW-1185">Reference proteome</keyword>
<keyword evidence="2" id="KW-0732">Signal</keyword>
<feature type="chain" id="PRO_5043449845" evidence="2">
    <location>
        <begin position="26"/>
        <end position="268"/>
    </location>
</feature>
<feature type="transmembrane region" description="Helical" evidence="1">
    <location>
        <begin position="202"/>
        <end position="225"/>
    </location>
</feature>
<evidence type="ECO:0000313" key="4">
    <source>
        <dbReference type="Proteomes" id="UP001497623"/>
    </source>
</evidence>
<protein>
    <submittedName>
        <fullName evidence="3">Uncharacterized protein</fullName>
    </submittedName>
</protein>
<reference evidence="3 4" key="1">
    <citation type="submission" date="2024-05" db="EMBL/GenBank/DDBJ databases">
        <authorList>
            <person name="Wallberg A."/>
        </authorList>
    </citation>
    <scope>NUCLEOTIDE SEQUENCE [LARGE SCALE GENOMIC DNA]</scope>
</reference>
<keyword evidence="1" id="KW-1133">Transmembrane helix</keyword>
<evidence type="ECO:0000256" key="1">
    <source>
        <dbReference type="SAM" id="Phobius"/>
    </source>
</evidence>
<name>A0AAV2QW33_MEGNR</name>
<sequence>MATYIDNIIHKLCLLIVIITQQVLSLQIYNGQSLFAQERNGPCYVDYSKIGRGDLFMASNEKVDKMWLWPFEDGNLTVHIRHGENMTVPFDASIDNKLDWKVIEVRWPTCYPLIGCGNGSINFKRFETINKKPTWSVKFEKSDTTAISIQSDTNFLWADCRPLVSGTIFQQVYVKSTSISPEILEKTSHNFITSTRIAVNGLTIGLSVSLAIVLMVTLVLVVYVCKLREKFKDSTESLDLSYIPSGLQKRRVSCHDSENSLYGALIVR</sequence>
<dbReference type="EMBL" id="CAXKWB010012234">
    <property type="protein sequence ID" value="CAL4103830.1"/>
    <property type="molecule type" value="Genomic_DNA"/>
</dbReference>
<dbReference type="AlphaFoldDB" id="A0AAV2QW33"/>
<gene>
    <name evidence="3" type="ORF">MNOR_LOCUS17662</name>
</gene>
<accession>A0AAV2QW33</accession>
<keyword evidence="1" id="KW-0812">Transmembrane</keyword>